<name>A0A1L9T9E7_9EURO</name>
<gene>
    <name evidence="1" type="ORF">ASPSYDRAFT_70795</name>
</gene>
<keyword evidence="2" id="KW-1185">Reference proteome</keyword>
<dbReference type="STRING" id="1036612.A0A1L9T9E7"/>
<sequence length="297" mass="34020">MAGHGIVSEIAVNSPEHGFLGRLAPSIERYAYQGRSQYIEFFESRRKDWFENPAEIPDLFMVTNITNDIFEQIFLPAAEAEDDDSPVARWISYDATLELLLIRVGKSAIHEYAAGAFDTILFEAIEPTALGRRQFCSFDSTQCRAAEGAKEADKAWIPFRMPRGRNRDWPSAVLEVAFSETQSKLQSDVRYWQRASAGKVRIVFALRIGRAREREITIEQWVFEDGHYHRQGVVALTRLQNGTTNVRGAPITVEFEKLYLRAPATPSEHKAIEINEEKFEFLAERIWTAQDEEQEKN</sequence>
<accession>A0A1L9T9E7</accession>
<dbReference type="Proteomes" id="UP000184356">
    <property type="component" value="Unassembled WGS sequence"/>
</dbReference>
<evidence type="ECO:0000313" key="2">
    <source>
        <dbReference type="Proteomes" id="UP000184356"/>
    </source>
</evidence>
<dbReference type="EMBL" id="KV878591">
    <property type="protein sequence ID" value="OJJ55923.1"/>
    <property type="molecule type" value="Genomic_DNA"/>
</dbReference>
<evidence type="ECO:0000313" key="1">
    <source>
        <dbReference type="EMBL" id="OJJ55923.1"/>
    </source>
</evidence>
<organism evidence="1 2">
    <name type="scientific">Aspergillus sydowii CBS 593.65</name>
    <dbReference type="NCBI Taxonomy" id="1036612"/>
    <lineage>
        <taxon>Eukaryota</taxon>
        <taxon>Fungi</taxon>
        <taxon>Dikarya</taxon>
        <taxon>Ascomycota</taxon>
        <taxon>Pezizomycotina</taxon>
        <taxon>Eurotiomycetes</taxon>
        <taxon>Eurotiomycetidae</taxon>
        <taxon>Eurotiales</taxon>
        <taxon>Aspergillaceae</taxon>
        <taxon>Aspergillus</taxon>
        <taxon>Aspergillus subgen. Nidulantes</taxon>
    </lineage>
</organism>
<reference evidence="2" key="1">
    <citation type="journal article" date="2017" name="Genome Biol.">
        <title>Comparative genomics reveals high biological diversity and specific adaptations in the industrially and medically important fungal genus Aspergillus.</title>
        <authorList>
            <person name="de Vries R.P."/>
            <person name="Riley R."/>
            <person name="Wiebenga A."/>
            <person name="Aguilar-Osorio G."/>
            <person name="Amillis S."/>
            <person name="Uchima C.A."/>
            <person name="Anderluh G."/>
            <person name="Asadollahi M."/>
            <person name="Askin M."/>
            <person name="Barry K."/>
            <person name="Battaglia E."/>
            <person name="Bayram O."/>
            <person name="Benocci T."/>
            <person name="Braus-Stromeyer S.A."/>
            <person name="Caldana C."/>
            <person name="Canovas D."/>
            <person name="Cerqueira G.C."/>
            <person name="Chen F."/>
            <person name="Chen W."/>
            <person name="Choi C."/>
            <person name="Clum A."/>
            <person name="Dos Santos R.A."/>
            <person name="Damasio A.R."/>
            <person name="Diallinas G."/>
            <person name="Emri T."/>
            <person name="Fekete E."/>
            <person name="Flipphi M."/>
            <person name="Freyberg S."/>
            <person name="Gallo A."/>
            <person name="Gournas C."/>
            <person name="Habgood R."/>
            <person name="Hainaut M."/>
            <person name="Harispe M.L."/>
            <person name="Henrissat B."/>
            <person name="Hilden K.S."/>
            <person name="Hope R."/>
            <person name="Hossain A."/>
            <person name="Karabika E."/>
            <person name="Karaffa L."/>
            <person name="Karanyi Z."/>
            <person name="Krasevec N."/>
            <person name="Kuo A."/>
            <person name="Kusch H."/>
            <person name="LaButti K."/>
            <person name="Lagendijk E.L."/>
            <person name="Lapidus A."/>
            <person name="Levasseur A."/>
            <person name="Lindquist E."/>
            <person name="Lipzen A."/>
            <person name="Logrieco A.F."/>
            <person name="MacCabe A."/>
            <person name="Maekelae M.R."/>
            <person name="Malavazi I."/>
            <person name="Melin P."/>
            <person name="Meyer V."/>
            <person name="Mielnichuk N."/>
            <person name="Miskei M."/>
            <person name="Molnar A.P."/>
            <person name="Mule G."/>
            <person name="Ngan C.Y."/>
            <person name="Orejas M."/>
            <person name="Orosz E."/>
            <person name="Ouedraogo J.P."/>
            <person name="Overkamp K.M."/>
            <person name="Park H.-S."/>
            <person name="Perrone G."/>
            <person name="Piumi F."/>
            <person name="Punt P.J."/>
            <person name="Ram A.F."/>
            <person name="Ramon A."/>
            <person name="Rauscher S."/>
            <person name="Record E."/>
            <person name="Riano-Pachon D.M."/>
            <person name="Robert V."/>
            <person name="Roehrig J."/>
            <person name="Ruller R."/>
            <person name="Salamov A."/>
            <person name="Salih N.S."/>
            <person name="Samson R.A."/>
            <person name="Sandor E."/>
            <person name="Sanguinetti M."/>
            <person name="Schuetze T."/>
            <person name="Sepcic K."/>
            <person name="Shelest E."/>
            <person name="Sherlock G."/>
            <person name="Sophianopoulou V."/>
            <person name="Squina F.M."/>
            <person name="Sun H."/>
            <person name="Susca A."/>
            <person name="Todd R.B."/>
            <person name="Tsang A."/>
            <person name="Unkles S.E."/>
            <person name="van de Wiele N."/>
            <person name="van Rossen-Uffink D."/>
            <person name="Oliveira J.V."/>
            <person name="Vesth T.C."/>
            <person name="Visser J."/>
            <person name="Yu J.-H."/>
            <person name="Zhou M."/>
            <person name="Andersen M.R."/>
            <person name="Archer D.B."/>
            <person name="Baker S.E."/>
            <person name="Benoit I."/>
            <person name="Brakhage A.A."/>
            <person name="Braus G.H."/>
            <person name="Fischer R."/>
            <person name="Frisvad J.C."/>
            <person name="Goldman G.H."/>
            <person name="Houbraken J."/>
            <person name="Oakley B."/>
            <person name="Pocsi I."/>
            <person name="Scazzocchio C."/>
            <person name="Seiboth B."/>
            <person name="vanKuyk P.A."/>
            <person name="Wortman J."/>
            <person name="Dyer P.S."/>
            <person name="Grigoriev I.V."/>
        </authorList>
    </citation>
    <scope>NUCLEOTIDE SEQUENCE [LARGE SCALE GENOMIC DNA]</scope>
    <source>
        <strain evidence="2">CBS 593.65</strain>
    </source>
</reference>
<protein>
    <submittedName>
        <fullName evidence="1">Uncharacterized protein</fullName>
    </submittedName>
</protein>
<proteinExistence type="predicted"/>
<dbReference type="RefSeq" id="XP_040699729.1">
    <property type="nucleotide sequence ID" value="XM_040850537.1"/>
</dbReference>
<dbReference type="VEuPathDB" id="FungiDB:ASPSYDRAFT_70795"/>
<dbReference type="GeneID" id="63766610"/>
<dbReference type="AlphaFoldDB" id="A0A1L9T9E7"/>
<dbReference type="OrthoDB" id="76567at2759"/>